<keyword evidence="3" id="KW-1185">Reference proteome</keyword>
<proteinExistence type="predicted"/>
<sequence>MEDAAAEICPRTITVPEQDIFHHHGQDSAISLPLQWRTTLARTVSTDITSLNELNESTCALNQHNLYPQPHLLLDLSHSPIPESTPDISYYTDGSKTSSGVGSGIFRSSSLPSTPCLESSLSLSKHCTVFQAESFALLTALKDIRTVDHNLSIGIFSDCLSLLCTLSRHRCFHPIVHKCQMLLYNLLLTRITPENIEYYQKNLIKKSLQLVKWKLHLKFNKLCEVENFIPPSLRIKDPVKNHFSPWRLCFIYAKITLHWVRGHSGIEGNCRADALAKIGSATNLTTPKYKLASKRTKINFLSSKQWKAWEDEFTTSNPTILSNLGMTPISLKTTHKHITPDTAITTGFITGHTWIGANKHDKSKHDSSSCRHCGGPPETTEHIFLDCPPLDNHRSILFSNCIKQIGYIPNTTKILFSNKKIWRSVLTFAHSCGRFSPSNKPPQTDSEASTSEPD</sequence>
<reference evidence="2 3" key="1">
    <citation type="submission" date="2022-01" db="EMBL/GenBank/DDBJ databases">
        <title>A chromosomal length assembly of Cordylochernes scorpioides.</title>
        <authorList>
            <person name="Zeh D."/>
            <person name="Zeh J."/>
        </authorList>
    </citation>
    <scope>NUCLEOTIDE SEQUENCE [LARGE SCALE GENOMIC DNA]</scope>
    <source>
        <strain evidence="2">IN4F17</strain>
        <tissue evidence="2">Whole Body</tissue>
    </source>
</reference>
<dbReference type="SUPFAM" id="SSF53098">
    <property type="entry name" value="Ribonuclease H-like"/>
    <property type="match status" value="1"/>
</dbReference>
<evidence type="ECO:0000313" key="2">
    <source>
        <dbReference type="EMBL" id="UYV74961.1"/>
    </source>
</evidence>
<dbReference type="Gene3D" id="3.30.420.10">
    <property type="entry name" value="Ribonuclease H-like superfamily/Ribonuclease H"/>
    <property type="match status" value="2"/>
</dbReference>
<evidence type="ECO:0000313" key="3">
    <source>
        <dbReference type="Proteomes" id="UP001235939"/>
    </source>
</evidence>
<dbReference type="PROSITE" id="PS50879">
    <property type="entry name" value="RNASE_H_1"/>
    <property type="match status" value="1"/>
</dbReference>
<evidence type="ECO:0000259" key="1">
    <source>
        <dbReference type="PROSITE" id="PS50879"/>
    </source>
</evidence>
<accession>A0ABY6L1E9</accession>
<dbReference type="Proteomes" id="UP001235939">
    <property type="component" value="Chromosome 12"/>
</dbReference>
<dbReference type="CDD" id="cd09276">
    <property type="entry name" value="Rnase_HI_RT_non_LTR"/>
    <property type="match status" value="1"/>
</dbReference>
<organism evidence="2 3">
    <name type="scientific">Cordylochernes scorpioides</name>
    <dbReference type="NCBI Taxonomy" id="51811"/>
    <lineage>
        <taxon>Eukaryota</taxon>
        <taxon>Metazoa</taxon>
        <taxon>Ecdysozoa</taxon>
        <taxon>Arthropoda</taxon>
        <taxon>Chelicerata</taxon>
        <taxon>Arachnida</taxon>
        <taxon>Pseudoscorpiones</taxon>
        <taxon>Cheliferoidea</taxon>
        <taxon>Chernetidae</taxon>
        <taxon>Cordylochernes</taxon>
    </lineage>
</organism>
<dbReference type="InterPro" id="IPR012337">
    <property type="entry name" value="RNaseH-like_sf"/>
</dbReference>
<name>A0ABY6L1E9_9ARAC</name>
<feature type="domain" description="RNase H type-1" evidence="1">
    <location>
        <begin position="84"/>
        <end position="281"/>
    </location>
</feature>
<dbReference type="EMBL" id="CP092874">
    <property type="protein sequence ID" value="UYV74961.1"/>
    <property type="molecule type" value="Genomic_DNA"/>
</dbReference>
<dbReference type="InterPro" id="IPR002156">
    <property type="entry name" value="RNaseH_domain"/>
</dbReference>
<dbReference type="InterPro" id="IPR036397">
    <property type="entry name" value="RNaseH_sf"/>
</dbReference>
<gene>
    <name evidence="2" type="ORF">LAZ67_12001906</name>
</gene>
<protein>
    <recommendedName>
        <fullName evidence="1">RNase H type-1 domain-containing protein</fullName>
    </recommendedName>
</protein>